<comment type="catalytic activity">
    <reaction evidence="1">
        <text>Thiol-dependent hydrolysis of ester, thioester, amide, peptide and isopeptide bonds formed by the C-terminal Gly of ubiquitin (a 76-residue protein attached to proteins as an intracellular targeting signal).</text>
        <dbReference type="EC" id="3.4.19.12"/>
    </reaction>
</comment>
<dbReference type="GO" id="GO:0004843">
    <property type="term" value="F:cysteine-type deubiquitinase activity"/>
    <property type="evidence" value="ECO:0007669"/>
    <property type="project" value="UniProtKB-EC"/>
</dbReference>
<dbReference type="PANTHER" id="PTHR12473">
    <property type="entry name" value="UBIQUITIN CARBOXYL-TERMINAL HYDROLASE MINDY-4-RELATED"/>
    <property type="match status" value="1"/>
</dbReference>
<dbReference type="SMART" id="SM01174">
    <property type="entry name" value="DUF4205"/>
    <property type="match status" value="1"/>
</dbReference>
<dbReference type="PANTHER" id="PTHR12473:SF8">
    <property type="entry name" value="UBIQUITIN CARBOXYL-TERMINAL HYDROLASE MINDY-4-RELATED"/>
    <property type="match status" value="1"/>
</dbReference>
<keyword evidence="5" id="KW-0833">Ubl conjugation pathway</keyword>
<keyword evidence="7" id="KW-0788">Thiol protease</keyword>
<dbReference type="GO" id="GO:0006508">
    <property type="term" value="P:proteolysis"/>
    <property type="evidence" value="ECO:0007669"/>
    <property type="project" value="UniProtKB-KW"/>
</dbReference>
<dbReference type="EMBL" id="BNCQ01000016">
    <property type="protein sequence ID" value="GIM04363.1"/>
    <property type="molecule type" value="Genomic_DNA"/>
</dbReference>
<evidence type="ECO:0000313" key="15">
    <source>
        <dbReference type="Proteomes" id="UP000722791"/>
    </source>
</evidence>
<dbReference type="GO" id="GO:1990380">
    <property type="term" value="F:K48-linked deubiquitinase activity"/>
    <property type="evidence" value="ECO:0007669"/>
    <property type="project" value="InterPro"/>
</dbReference>
<evidence type="ECO:0000256" key="10">
    <source>
        <dbReference type="ARBA" id="ARBA00041360"/>
    </source>
</evidence>
<protein>
    <recommendedName>
        <fullName evidence="9">Probable ubiquitin carboxyl-terminal hydrolase MINDY-4</fullName>
        <ecNumber evidence="3">3.4.19.12</ecNumber>
    </recommendedName>
    <alternativeName>
        <fullName evidence="10">Probable deubiquitinating enzyme MINDY-4</fullName>
    </alternativeName>
</protein>
<feature type="region of interest" description="Disordered" evidence="11">
    <location>
        <begin position="89"/>
        <end position="140"/>
    </location>
</feature>
<dbReference type="Pfam" id="PF13898">
    <property type="entry name" value="MINDY-3_4_CD"/>
    <property type="match status" value="1"/>
</dbReference>
<dbReference type="EMBL" id="BNCP01000034">
    <property type="protein sequence ID" value="GIL85879.1"/>
    <property type="molecule type" value="Genomic_DNA"/>
</dbReference>
<dbReference type="Proteomes" id="UP000722791">
    <property type="component" value="Unassembled WGS sequence"/>
</dbReference>
<feature type="domain" description="Deubiquitinating enzyme MINDY-3/4 conserved" evidence="12">
    <location>
        <begin position="567"/>
        <end position="901"/>
    </location>
</feature>
<feature type="region of interest" description="Disordered" evidence="11">
    <location>
        <begin position="404"/>
        <end position="424"/>
    </location>
</feature>
<comment type="caution">
    <text evidence="14">The sequence shown here is derived from an EMBL/GenBank/DDBJ whole genome shotgun (WGS) entry which is preliminary data.</text>
</comment>
<accession>A0A8J4GCH3</accession>
<evidence type="ECO:0000313" key="14">
    <source>
        <dbReference type="EMBL" id="GIM04363.1"/>
    </source>
</evidence>
<feature type="compositionally biased region" description="Polar residues" evidence="11">
    <location>
        <begin position="311"/>
        <end position="323"/>
    </location>
</feature>
<dbReference type="EC" id="3.4.19.12" evidence="3"/>
<keyword evidence="16" id="KW-1185">Reference proteome</keyword>
<proteinExistence type="inferred from homology"/>
<evidence type="ECO:0000259" key="12">
    <source>
        <dbReference type="SMART" id="SM01174"/>
    </source>
</evidence>
<dbReference type="Proteomes" id="UP000747110">
    <property type="component" value="Unassembled WGS sequence"/>
</dbReference>
<dbReference type="OrthoDB" id="10263628at2759"/>
<feature type="compositionally biased region" description="Low complexity" evidence="11">
    <location>
        <begin position="300"/>
        <end position="310"/>
    </location>
</feature>
<evidence type="ECO:0000256" key="11">
    <source>
        <dbReference type="SAM" id="MobiDB-lite"/>
    </source>
</evidence>
<evidence type="ECO:0000256" key="9">
    <source>
        <dbReference type="ARBA" id="ARBA00039781"/>
    </source>
</evidence>
<evidence type="ECO:0000256" key="3">
    <source>
        <dbReference type="ARBA" id="ARBA00012759"/>
    </source>
</evidence>
<evidence type="ECO:0000256" key="5">
    <source>
        <dbReference type="ARBA" id="ARBA00022786"/>
    </source>
</evidence>
<sequence length="906" mass="94861">MSYQSTDIVEALVREYLVRAGCTSALEGFNREKPKHGNSITKREVLRKSLGLDKAAAYYKKQNPTADGLPSTLEVWVIHQMAKLGASPDAGGSALLPAPRPAPGPVRPIPRAATEPDEVSAPVAAPGFPRRPSAGSGVAPAASLSSAASATASQGAVPTWRRRGLDALRKVSMKSRSKKVLLAPKLAVVAVPGGPHDTSGNPLAPVTPNRSRRSLSRAPSIMPRLAPIPQIGAKLAAPNLSHQSAALMHLPPLRGAVKHRPSSRANALPQLHVQLQGQPRTHAISGTVGTAELCFHGHTSAGSSTSNNNSPHKAQTVSTSNSCGPAPSTTTTSTPSITTASTAAAAATASTPTSSTSTTTATESDLRMARWTATASSSHEGHPVRPAPLRQGFGFGEAVAPRQAAPTTAMRISSTPSVENDSDGEPEIIHSGTARGSAGGVVRVSPQGSMHHSASASNVSLRASAPGLGLAVGSASQARSSSGVATAVSGSFTPPRAHVANRPDGGRPGVGISRHRGEMVMEDVGDINFDDEDAGAAATGVATMRISGPATRKPGTAISPDVMRQVKQLLWGAQGQPPPSWKQGFFFNRHSGLQFGLLQKQGGPCGVLAAVQALILAALHSPTTGFNTTPRVPEQQSALASAITESLWQARMGPTAALVLPEGEAGGAAGRLGYEQLCRAVTQHTASSKEALLDLVRSSLSVLMSEDGWGVVLLVMSLVLSRGVDNVRADMDEPNNSLMGMHGYCTQELVNMIVLGVANSNVFDGNKHLDGSTVLKGISRRCRVGLLTLFEWYKYVEVGPSLKNPTLPVWVICSESHFTVLFAQDARALQNQLPFDLYYYDELANQESIIKLSITKDPRGGWTARVGSSFSDRGKCEGQNIPPLECVIETRWPGVKVNWNGHEAIL</sequence>
<evidence type="ECO:0000313" key="13">
    <source>
        <dbReference type="EMBL" id="GIL85879.1"/>
    </source>
</evidence>
<evidence type="ECO:0000256" key="2">
    <source>
        <dbReference type="ARBA" id="ARBA00011074"/>
    </source>
</evidence>
<feature type="region of interest" description="Disordered" evidence="11">
    <location>
        <begin position="300"/>
        <end position="365"/>
    </location>
</feature>
<keyword evidence="6" id="KW-0378">Hydrolase</keyword>
<comment type="similarity">
    <text evidence="2">Belongs to the MINDY deubiquitinase family. FAM188 subfamily.</text>
</comment>
<evidence type="ECO:0000256" key="6">
    <source>
        <dbReference type="ARBA" id="ARBA00022801"/>
    </source>
</evidence>
<keyword evidence="4" id="KW-0645">Protease</keyword>
<feature type="region of interest" description="Disordered" evidence="11">
    <location>
        <begin position="494"/>
        <end position="513"/>
    </location>
</feature>
<evidence type="ECO:0000256" key="7">
    <source>
        <dbReference type="ARBA" id="ARBA00022807"/>
    </source>
</evidence>
<dbReference type="AlphaFoldDB" id="A0A8J4GCH3"/>
<gene>
    <name evidence="13" type="ORF">Vretifemale_14407</name>
    <name evidence="14" type="ORF">Vretimale_8949</name>
</gene>
<evidence type="ECO:0000256" key="8">
    <source>
        <dbReference type="ARBA" id="ARBA00037630"/>
    </source>
</evidence>
<comment type="function">
    <text evidence="8">Probable hydrolase that can remove 'Lys-48'-linked conjugated ubiquitin from proteins.</text>
</comment>
<evidence type="ECO:0000256" key="1">
    <source>
        <dbReference type="ARBA" id="ARBA00000707"/>
    </source>
</evidence>
<feature type="compositionally biased region" description="Polar residues" evidence="11">
    <location>
        <begin position="410"/>
        <end position="419"/>
    </location>
</feature>
<organism evidence="14 15">
    <name type="scientific">Volvox reticuliferus</name>
    <dbReference type="NCBI Taxonomy" id="1737510"/>
    <lineage>
        <taxon>Eukaryota</taxon>
        <taxon>Viridiplantae</taxon>
        <taxon>Chlorophyta</taxon>
        <taxon>core chlorophytes</taxon>
        <taxon>Chlorophyceae</taxon>
        <taxon>CS clade</taxon>
        <taxon>Chlamydomonadales</taxon>
        <taxon>Volvocaceae</taxon>
        <taxon>Volvox</taxon>
    </lineage>
</organism>
<name>A0A8J4GCH3_9CHLO</name>
<dbReference type="InterPro" id="IPR059022">
    <property type="entry name" value="MINDY4_N"/>
</dbReference>
<dbReference type="InterPro" id="IPR039785">
    <property type="entry name" value="MINY3/4"/>
</dbReference>
<evidence type="ECO:0000256" key="4">
    <source>
        <dbReference type="ARBA" id="ARBA00022670"/>
    </source>
</evidence>
<feature type="compositionally biased region" description="Low complexity" evidence="11">
    <location>
        <begin position="325"/>
        <end position="362"/>
    </location>
</feature>
<feature type="compositionally biased region" description="Pro residues" evidence="11">
    <location>
        <begin position="98"/>
        <end position="108"/>
    </location>
</feature>
<dbReference type="Pfam" id="PF26038">
    <property type="entry name" value="Dimer_MINDY4_N"/>
    <property type="match status" value="1"/>
</dbReference>
<reference evidence="14" key="1">
    <citation type="journal article" date="2021" name="Proc. Natl. Acad. Sci. U.S.A.">
        <title>Three genomes in the algal genus Volvox reveal the fate of a haploid sex-determining region after a transition to homothallism.</title>
        <authorList>
            <person name="Yamamoto K."/>
            <person name="Hamaji T."/>
            <person name="Kawai-Toyooka H."/>
            <person name="Matsuzaki R."/>
            <person name="Takahashi F."/>
            <person name="Nishimura Y."/>
            <person name="Kawachi M."/>
            <person name="Noguchi H."/>
            <person name="Minakuchi Y."/>
            <person name="Umen J.G."/>
            <person name="Toyoda A."/>
            <person name="Nozaki H."/>
        </authorList>
    </citation>
    <scope>NUCLEOTIDE SEQUENCE</scope>
    <source>
        <strain evidence="14">NIES-3785</strain>
        <strain evidence="13">NIES-3786</strain>
    </source>
</reference>
<dbReference type="GO" id="GO:0071108">
    <property type="term" value="P:protein K48-linked deubiquitination"/>
    <property type="evidence" value="ECO:0007669"/>
    <property type="project" value="InterPro"/>
</dbReference>
<evidence type="ECO:0000313" key="16">
    <source>
        <dbReference type="Proteomes" id="UP000747110"/>
    </source>
</evidence>
<dbReference type="InterPro" id="IPR025257">
    <property type="entry name" value="MINDY-3/4_CD"/>
</dbReference>